<dbReference type="Gene3D" id="1.20.920.30">
    <property type="match status" value="1"/>
</dbReference>
<dbReference type="OMA" id="THEICRA"/>
<dbReference type="Proteomes" id="UP000006643">
    <property type="component" value="Unassembled WGS sequence"/>
</dbReference>
<dbReference type="HOGENOM" id="CLU_673494_0_0_1"/>
<name>D0NAS5_PHYIT</name>
<dbReference type="GeneID" id="9475191"/>
<feature type="region of interest" description="Disordered" evidence="1">
    <location>
        <begin position="1"/>
        <end position="35"/>
    </location>
</feature>
<keyword evidence="4" id="KW-1185">Reference proteome</keyword>
<accession>D0NAS5</accession>
<protein>
    <recommendedName>
        <fullName evidence="2">Dynein heavy chain 3 AAA+ lid domain-containing protein</fullName>
    </recommendedName>
</protein>
<dbReference type="Pfam" id="PF17857">
    <property type="entry name" value="AAA_lid_1"/>
    <property type="match status" value="1"/>
</dbReference>
<dbReference type="KEGG" id="pif:PITG_08505"/>
<dbReference type="PANTHER" id="PTHR46454:SF17">
    <property type="entry name" value="DYNEIN HEAVY CHAIN LINKER DOMAIN-CONTAINING PROTEIN"/>
    <property type="match status" value="1"/>
</dbReference>
<reference evidence="4" key="1">
    <citation type="journal article" date="2009" name="Nature">
        <title>Genome sequence and analysis of the Irish potato famine pathogen Phytophthora infestans.</title>
        <authorList>
            <consortium name="The Broad Institute Genome Sequencing Platform"/>
            <person name="Haas B.J."/>
            <person name="Kamoun S."/>
            <person name="Zody M.C."/>
            <person name="Jiang R.H."/>
            <person name="Handsaker R.E."/>
            <person name="Cano L.M."/>
            <person name="Grabherr M."/>
            <person name="Kodira C.D."/>
            <person name="Raffaele S."/>
            <person name="Torto-Alalibo T."/>
            <person name="Bozkurt T.O."/>
            <person name="Ah-Fong A.M."/>
            <person name="Alvarado L."/>
            <person name="Anderson V.L."/>
            <person name="Armstrong M.R."/>
            <person name="Avrova A."/>
            <person name="Baxter L."/>
            <person name="Beynon J."/>
            <person name="Boevink P.C."/>
            <person name="Bollmann S.R."/>
            <person name="Bos J.I."/>
            <person name="Bulone V."/>
            <person name="Cai G."/>
            <person name="Cakir C."/>
            <person name="Carrington J.C."/>
            <person name="Chawner M."/>
            <person name="Conti L."/>
            <person name="Costanzo S."/>
            <person name="Ewan R."/>
            <person name="Fahlgren N."/>
            <person name="Fischbach M.A."/>
            <person name="Fugelstad J."/>
            <person name="Gilroy E.M."/>
            <person name="Gnerre S."/>
            <person name="Green P.J."/>
            <person name="Grenville-Briggs L.J."/>
            <person name="Griffith J."/>
            <person name="Grunwald N.J."/>
            <person name="Horn K."/>
            <person name="Horner N.R."/>
            <person name="Hu C.H."/>
            <person name="Huitema E."/>
            <person name="Jeong D.H."/>
            <person name="Jones A.M."/>
            <person name="Jones J.D."/>
            <person name="Jones R.W."/>
            <person name="Karlsson E.K."/>
            <person name="Kunjeti S.G."/>
            <person name="Lamour K."/>
            <person name="Liu Z."/>
            <person name="Ma L."/>
            <person name="Maclean D."/>
            <person name="Chibucos M.C."/>
            <person name="McDonald H."/>
            <person name="McWalters J."/>
            <person name="Meijer H.J."/>
            <person name="Morgan W."/>
            <person name="Morris P.F."/>
            <person name="Munro C.A."/>
            <person name="O'Neill K."/>
            <person name="Ospina-Giraldo M."/>
            <person name="Pinzon A."/>
            <person name="Pritchard L."/>
            <person name="Ramsahoye B."/>
            <person name="Ren Q."/>
            <person name="Restrepo S."/>
            <person name="Roy S."/>
            <person name="Sadanandom A."/>
            <person name="Savidor A."/>
            <person name="Schornack S."/>
            <person name="Schwartz D.C."/>
            <person name="Schumann U.D."/>
            <person name="Schwessinger B."/>
            <person name="Seyer L."/>
            <person name="Sharpe T."/>
            <person name="Silvar C."/>
            <person name="Song J."/>
            <person name="Studholme D.J."/>
            <person name="Sykes S."/>
            <person name="Thines M."/>
            <person name="van de Vondervoort P.J."/>
            <person name="Phuntumart V."/>
            <person name="Wawra S."/>
            <person name="Weide R."/>
            <person name="Win J."/>
            <person name="Young C."/>
            <person name="Zhou S."/>
            <person name="Fry W."/>
            <person name="Meyers B.C."/>
            <person name="van West P."/>
            <person name="Ristaino J."/>
            <person name="Govers F."/>
            <person name="Birch P.R."/>
            <person name="Whisson S.C."/>
            <person name="Judelson H.S."/>
            <person name="Nusbaum C."/>
        </authorList>
    </citation>
    <scope>NUCLEOTIDE SEQUENCE [LARGE SCALE GENOMIC DNA]</scope>
    <source>
        <strain evidence="4">T30-4</strain>
    </source>
</reference>
<dbReference type="OrthoDB" id="199400at2759"/>
<dbReference type="PANTHER" id="PTHR46454">
    <property type="entry name" value="DYNEIN AXONEMAL HEAVY CHAIN 7-RELATED"/>
    <property type="match status" value="1"/>
</dbReference>
<sequence length="409" mass="45589">MAMRLQKENNETGESSSTDRSIVEAEDGAPLSIAPSMDPVKTAMIRQFDRGDVTPFFFAIPHGNVEAVSELANCVERMLQRERTDVFEPPPGKTALLILDDLHLATPTEECSLKQVYPSAYAYLRSVQEHRRVYRGSNCAPISFFPVLAPSCELEELHNIFDQTLQSHWSASKTSGTLSPAIRYAIPMIVAATTVLWDRLRRAYKFCLQDLARVYEGLAVATPSVLSDVETLLRLWTHEICRALREPSMGLCASNQDAEAAAEIVRMRSIVSQVTQRRASVRAMSPENDENASPATILALFSARMSAPSGKRLSRPSLQFNSLQEQQHRAVMMGGLWAFWMYAELSFEDDAQAVSTATVQAYLRDLRTFSSTLRPNKTAALARDVPGVPFKLVSNLFYFCENHSNNVSL</sequence>
<evidence type="ECO:0000256" key="1">
    <source>
        <dbReference type="SAM" id="MobiDB-lite"/>
    </source>
</evidence>
<gene>
    <name evidence="3" type="ORF">PITG_08505</name>
</gene>
<feature type="domain" description="Dynein heavy chain 3 AAA+ lid" evidence="2">
    <location>
        <begin position="192"/>
        <end position="246"/>
    </location>
</feature>
<dbReference type="STRING" id="403677.D0NAS5"/>
<proteinExistence type="predicted"/>
<evidence type="ECO:0000313" key="3">
    <source>
        <dbReference type="EMBL" id="EEY54933.1"/>
    </source>
</evidence>
<dbReference type="AlphaFoldDB" id="D0NAS5"/>
<feature type="compositionally biased region" description="Basic and acidic residues" evidence="1">
    <location>
        <begin position="1"/>
        <end position="10"/>
    </location>
</feature>
<organism evidence="3 4">
    <name type="scientific">Phytophthora infestans (strain T30-4)</name>
    <name type="common">Potato late blight agent</name>
    <dbReference type="NCBI Taxonomy" id="403677"/>
    <lineage>
        <taxon>Eukaryota</taxon>
        <taxon>Sar</taxon>
        <taxon>Stramenopiles</taxon>
        <taxon>Oomycota</taxon>
        <taxon>Peronosporomycetes</taxon>
        <taxon>Peronosporales</taxon>
        <taxon>Peronosporaceae</taxon>
        <taxon>Phytophthora</taxon>
    </lineage>
</organism>
<dbReference type="RefSeq" id="XP_002903878.1">
    <property type="nucleotide sequence ID" value="XM_002903832.1"/>
</dbReference>
<dbReference type="InterPro" id="IPR041589">
    <property type="entry name" value="DNAH3_AAA_lid_1"/>
</dbReference>
<dbReference type="eggNOG" id="KOG3595">
    <property type="taxonomic scope" value="Eukaryota"/>
</dbReference>
<dbReference type="EMBL" id="DS028130">
    <property type="protein sequence ID" value="EEY54933.1"/>
    <property type="molecule type" value="Genomic_DNA"/>
</dbReference>
<evidence type="ECO:0000313" key="4">
    <source>
        <dbReference type="Proteomes" id="UP000006643"/>
    </source>
</evidence>
<evidence type="ECO:0000259" key="2">
    <source>
        <dbReference type="Pfam" id="PF17857"/>
    </source>
</evidence>
<dbReference type="InParanoid" id="D0NAS5"/>
<dbReference type="VEuPathDB" id="FungiDB:PITG_08505"/>